<dbReference type="GO" id="GO:0016787">
    <property type="term" value="F:hydrolase activity"/>
    <property type="evidence" value="ECO:0007669"/>
    <property type="project" value="UniProtKB-KW"/>
</dbReference>
<dbReference type="PANTHER" id="PTHR47958">
    <property type="entry name" value="ATP-DEPENDENT RNA HELICASE DBP3"/>
    <property type="match status" value="1"/>
</dbReference>
<keyword evidence="2" id="KW-0347">Helicase</keyword>
<dbReference type="PROSITE" id="PS51192">
    <property type="entry name" value="HELICASE_ATP_BIND_1"/>
    <property type="match status" value="1"/>
</dbReference>
<evidence type="ECO:0000256" key="1">
    <source>
        <dbReference type="ARBA" id="ARBA00022801"/>
    </source>
</evidence>
<dbReference type="Proteomes" id="UP000834106">
    <property type="component" value="Chromosome 12"/>
</dbReference>
<accession>A0AAD2E1Y4</accession>
<dbReference type="EMBL" id="OU503047">
    <property type="protein sequence ID" value="CAI9771850.1"/>
    <property type="molecule type" value="Genomic_DNA"/>
</dbReference>
<keyword evidence="1" id="KW-0378">Hydrolase</keyword>
<keyword evidence="3" id="KW-0694">RNA-binding</keyword>
<evidence type="ECO:0000256" key="4">
    <source>
        <dbReference type="ARBA" id="ARBA00047984"/>
    </source>
</evidence>
<keyword evidence="5" id="KW-0175">Coiled coil</keyword>
<dbReference type="Pfam" id="PF25430">
    <property type="entry name" value="DDX23"/>
    <property type="match status" value="1"/>
</dbReference>
<dbReference type="AlphaFoldDB" id="A0AAD2E1Y4"/>
<gene>
    <name evidence="7" type="ORF">FPE_LOCUS19280</name>
</gene>
<evidence type="ECO:0000256" key="3">
    <source>
        <dbReference type="ARBA" id="ARBA00022884"/>
    </source>
</evidence>
<feature type="coiled-coil region" evidence="5">
    <location>
        <begin position="32"/>
        <end position="66"/>
    </location>
</feature>
<feature type="domain" description="Helicase ATP-binding" evidence="6">
    <location>
        <begin position="71"/>
        <end position="166"/>
    </location>
</feature>
<dbReference type="GO" id="GO:0003724">
    <property type="term" value="F:RNA helicase activity"/>
    <property type="evidence" value="ECO:0007669"/>
    <property type="project" value="UniProtKB-EC"/>
</dbReference>
<keyword evidence="2" id="KW-0547">Nucleotide-binding</keyword>
<proteinExistence type="predicted"/>
<name>A0AAD2E1Y4_9LAMI</name>
<protein>
    <recommendedName>
        <fullName evidence="6">Helicase ATP-binding domain-containing protein</fullName>
    </recommendedName>
</protein>
<evidence type="ECO:0000313" key="7">
    <source>
        <dbReference type="EMBL" id="CAI9771850.1"/>
    </source>
</evidence>
<dbReference type="InterPro" id="IPR011545">
    <property type="entry name" value="DEAD/DEAH_box_helicase_dom"/>
</dbReference>
<dbReference type="InterPro" id="IPR027417">
    <property type="entry name" value="P-loop_NTPase"/>
</dbReference>
<dbReference type="Gene3D" id="3.40.50.300">
    <property type="entry name" value="P-loop containing nucleotide triphosphate hydrolases"/>
    <property type="match status" value="1"/>
</dbReference>
<reference evidence="7" key="1">
    <citation type="submission" date="2023-05" db="EMBL/GenBank/DDBJ databases">
        <authorList>
            <person name="Huff M."/>
        </authorList>
    </citation>
    <scope>NUCLEOTIDE SEQUENCE</scope>
</reference>
<dbReference type="GO" id="GO:0005524">
    <property type="term" value="F:ATP binding"/>
    <property type="evidence" value="ECO:0007669"/>
    <property type="project" value="InterPro"/>
</dbReference>
<dbReference type="Pfam" id="PF00270">
    <property type="entry name" value="DEAD"/>
    <property type="match status" value="1"/>
</dbReference>
<keyword evidence="2" id="KW-0067">ATP-binding</keyword>
<organism evidence="7 8">
    <name type="scientific">Fraxinus pennsylvanica</name>
    <dbReference type="NCBI Taxonomy" id="56036"/>
    <lineage>
        <taxon>Eukaryota</taxon>
        <taxon>Viridiplantae</taxon>
        <taxon>Streptophyta</taxon>
        <taxon>Embryophyta</taxon>
        <taxon>Tracheophyta</taxon>
        <taxon>Spermatophyta</taxon>
        <taxon>Magnoliopsida</taxon>
        <taxon>eudicotyledons</taxon>
        <taxon>Gunneridae</taxon>
        <taxon>Pentapetalae</taxon>
        <taxon>asterids</taxon>
        <taxon>lamiids</taxon>
        <taxon>Lamiales</taxon>
        <taxon>Oleaceae</taxon>
        <taxon>Oleeae</taxon>
        <taxon>Fraxinus</taxon>
    </lineage>
</organism>
<dbReference type="InterPro" id="IPR014001">
    <property type="entry name" value="Helicase_ATP-bd"/>
</dbReference>
<evidence type="ECO:0000313" key="8">
    <source>
        <dbReference type="Proteomes" id="UP000834106"/>
    </source>
</evidence>
<evidence type="ECO:0000256" key="5">
    <source>
        <dbReference type="SAM" id="Coils"/>
    </source>
</evidence>
<evidence type="ECO:0000259" key="6">
    <source>
        <dbReference type="PROSITE" id="PS51192"/>
    </source>
</evidence>
<comment type="catalytic activity">
    <reaction evidence="4">
        <text>ATP + H2O = ADP + phosphate + H(+)</text>
        <dbReference type="Rhea" id="RHEA:13065"/>
        <dbReference type="ChEBI" id="CHEBI:15377"/>
        <dbReference type="ChEBI" id="CHEBI:15378"/>
        <dbReference type="ChEBI" id="CHEBI:30616"/>
        <dbReference type="ChEBI" id="CHEBI:43474"/>
        <dbReference type="ChEBI" id="CHEBI:456216"/>
        <dbReference type="EC" id="3.6.4.13"/>
    </reaction>
</comment>
<sequence length="166" mass="19110">MNSLYQNPREARLLFGRGLQAGIDWKEQKKLLAKTEKKIREEIRKKEGVEETREEAAAQKKRKKATDFGKLAKQIENETAKFAKYLGIDVVSIVGGQSIEEQCIRIGRGCDVLIAIPGHLLDFLERRYLVLNQCHYEILDESDRMIDMGFEPQGSSCRYIRCNAFK</sequence>
<dbReference type="GO" id="GO:0003723">
    <property type="term" value="F:RNA binding"/>
    <property type="evidence" value="ECO:0007669"/>
    <property type="project" value="UniProtKB-KW"/>
</dbReference>
<evidence type="ECO:0000256" key="2">
    <source>
        <dbReference type="ARBA" id="ARBA00022806"/>
    </source>
</evidence>
<dbReference type="InterPro" id="IPR057479">
    <property type="entry name" value="PRP28/DDX23-like_helical"/>
</dbReference>
<keyword evidence="8" id="KW-1185">Reference proteome</keyword>
<dbReference type="SUPFAM" id="SSF52540">
    <property type="entry name" value="P-loop containing nucleoside triphosphate hydrolases"/>
    <property type="match status" value="1"/>
</dbReference>